<dbReference type="GO" id="GO:0004739">
    <property type="term" value="F:pyruvate dehydrogenase (acetyl-transferring) activity"/>
    <property type="evidence" value="ECO:0007669"/>
    <property type="project" value="TreeGrafter"/>
</dbReference>
<dbReference type="Pfam" id="PF00676">
    <property type="entry name" value="E1_dh"/>
    <property type="match status" value="1"/>
</dbReference>
<dbReference type="PANTHER" id="PTHR11516:SF60">
    <property type="entry name" value="PYRUVATE DEHYDROGENASE E1 COMPONENT SUBUNIT ALPHA"/>
    <property type="match status" value="1"/>
</dbReference>
<evidence type="ECO:0000313" key="8">
    <source>
        <dbReference type="Proteomes" id="UP001321249"/>
    </source>
</evidence>
<dbReference type="AlphaFoldDB" id="A0AAJ5ZDX6"/>
<reference evidence="6" key="2">
    <citation type="journal article" date="2023" name="Nat. Commun.">
        <title>Cultivation of marine bacteria of the SAR202 clade.</title>
        <authorList>
            <person name="Lim Y."/>
            <person name="Seo J.H."/>
            <person name="Giovannoni S.J."/>
            <person name="Kang I."/>
            <person name="Cho J.C."/>
        </authorList>
    </citation>
    <scope>NUCLEOTIDE SEQUENCE</scope>
    <source>
        <strain evidence="6">JH1073</strain>
    </source>
</reference>
<dbReference type="InterPro" id="IPR001017">
    <property type="entry name" value="DH_E1"/>
</dbReference>
<gene>
    <name evidence="5" type="ORF">GKO46_00645</name>
    <name evidence="6" type="ORF">GKO48_08580</name>
</gene>
<keyword evidence="2" id="KW-0560">Oxidoreductase</keyword>
<dbReference type="InterPro" id="IPR029061">
    <property type="entry name" value="THDP-binding"/>
</dbReference>
<evidence type="ECO:0000256" key="2">
    <source>
        <dbReference type="ARBA" id="ARBA00023002"/>
    </source>
</evidence>
<evidence type="ECO:0000256" key="3">
    <source>
        <dbReference type="ARBA" id="ARBA00023052"/>
    </source>
</evidence>
<dbReference type="GO" id="GO:0006086">
    <property type="term" value="P:pyruvate decarboxylation to acetyl-CoA"/>
    <property type="evidence" value="ECO:0007669"/>
    <property type="project" value="TreeGrafter"/>
</dbReference>
<keyword evidence="7" id="KW-1185">Reference proteome</keyword>
<evidence type="ECO:0000313" key="6">
    <source>
        <dbReference type="EMBL" id="WFG39672.1"/>
    </source>
</evidence>
<dbReference type="EMBL" id="CP046147">
    <property type="protein sequence ID" value="WFG39672.1"/>
    <property type="molecule type" value="Genomic_DNA"/>
</dbReference>
<dbReference type="SUPFAM" id="SSF52518">
    <property type="entry name" value="Thiamin diphosphate-binding fold (THDP-binding)"/>
    <property type="match status" value="1"/>
</dbReference>
<dbReference type="Gene3D" id="3.40.50.970">
    <property type="match status" value="1"/>
</dbReference>
<keyword evidence="3" id="KW-0786">Thiamine pyrophosphate</keyword>
<protein>
    <submittedName>
        <fullName evidence="6">Pyruvate dehydrogenase (Acetyl-transferring) E1 component subunit alpha</fullName>
    </submittedName>
</protein>
<proteinExistence type="predicted"/>
<dbReference type="Proteomes" id="UP001219901">
    <property type="component" value="Chromosome"/>
</dbReference>
<organism evidence="6 7">
    <name type="scientific">Candidatus Lucifugimonas marina</name>
    <dbReference type="NCBI Taxonomy" id="3038979"/>
    <lineage>
        <taxon>Bacteria</taxon>
        <taxon>Bacillati</taxon>
        <taxon>Chloroflexota</taxon>
        <taxon>Dehalococcoidia</taxon>
        <taxon>SAR202 cluster</taxon>
        <taxon>Candidatus Lucifugimonadales</taxon>
        <taxon>Candidatus Lucifugimonadaceae</taxon>
        <taxon>Candidatus Lucifugimonas</taxon>
    </lineage>
</organism>
<comment type="cofactor">
    <cofactor evidence="1">
        <name>thiamine diphosphate</name>
        <dbReference type="ChEBI" id="CHEBI:58937"/>
    </cofactor>
</comment>
<dbReference type="Proteomes" id="UP001321249">
    <property type="component" value="Unassembled WGS sequence"/>
</dbReference>
<dbReference type="RefSeq" id="WP_342823610.1">
    <property type="nucleotide sequence ID" value="NZ_CP046146.1"/>
</dbReference>
<dbReference type="EMBL" id="WMBE01000001">
    <property type="protein sequence ID" value="MDG0865579.1"/>
    <property type="molecule type" value="Genomic_DNA"/>
</dbReference>
<accession>A0AAJ5ZDX6</accession>
<dbReference type="PANTHER" id="PTHR11516">
    <property type="entry name" value="PYRUVATE DEHYDROGENASE E1 COMPONENT, ALPHA SUBUNIT BACTERIAL AND ORGANELLAR"/>
    <property type="match status" value="1"/>
</dbReference>
<dbReference type="InterPro" id="IPR050642">
    <property type="entry name" value="PDH_E1_Alpha_Subunit"/>
</dbReference>
<name>A0AAJ5ZDX6_9CHLR</name>
<dbReference type="CDD" id="cd02000">
    <property type="entry name" value="TPP_E1_PDC_ADC_BCADC"/>
    <property type="match status" value="1"/>
</dbReference>
<evidence type="ECO:0000259" key="4">
    <source>
        <dbReference type="Pfam" id="PF00676"/>
    </source>
</evidence>
<feature type="domain" description="Dehydrogenase E1 component" evidence="4">
    <location>
        <begin position="16"/>
        <end position="314"/>
    </location>
</feature>
<evidence type="ECO:0000256" key="1">
    <source>
        <dbReference type="ARBA" id="ARBA00001964"/>
    </source>
</evidence>
<evidence type="ECO:0000313" key="7">
    <source>
        <dbReference type="Proteomes" id="UP001219901"/>
    </source>
</evidence>
<evidence type="ECO:0000313" key="5">
    <source>
        <dbReference type="EMBL" id="MDG0865579.1"/>
    </source>
</evidence>
<sequence length="330" mass="35732">MTSNISKDVLMLMLERMWRIRHFELKLTEMYSAGEVGGVHLYIGEEAVAVGACAAMDDNDYIAGNHRSHGHPIAKGANLKKAMAEIFGRIDGYCKGKGGSMHLADFSVGILGESGIVGSSVPVATGAGLASKLEGKNFVSAVFFGDGASNQGACHEAMNLASVWNLPVLFICENNQYAVTTSYKDTVAVEHISDRAQAYNMPGVLVDGQDAIAMYEATAQAVERARNGEGPTLIEALTYRFEDHSLGLEKIRKSEYREDSEIDEWRMRDPLDLLTKSIVDSGTATQAECDAISAAAHAEVEEAADFARNSPFPDESELYKDMFASEMPVV</sequence>
<reference evidence="7 8" key="1">
    <citation type="submission" date="2019-11" db="EMBL/GenBank/DDBJ databases">
        <authorList>
            <person name="Cho J.-C."/>
        </authorList>
    </citation>
    <scope>NUCLEOTIDE SEQUENCE [LARGE SCALE GENOMIC DNA]</scope>
    <source>
        <strain evidence="6 7">JH1073</strain>
        <strain evidence="5 8">JH702</strain>
    </source>
</reference>
<keyword evidence="6" id="KW-0670">Pyruvate</keyword>
<reference evidence="7" key="3">
    <citation type="submission" date="2023-06" db="EMBL/GenBank/DDBJ databases">
        <title>Pangenomics reveal diversification of enzyme families and niche specialization in globally abundant SAR202 bacteria.</title>
        <authorList>
            <person name="Saw J.H.W."/>
        </authorList>
    </citation>
    <scope>NUCLEOTIDE SEQUENCE [LARGE SCALE GENOMIC DNA]</scope>
    <source>
        <strain evidence="7">JH1073</strain>
    </source>
</reference>